<dbReference type="InterPro" id="IPR010918">
    <property type="entry name" value="PurM-like_C_dom"/>
</dbReference>
<dbReference type="GO" id="GO:0005524">
    <property type="term" value="F:ATP binding"/>
    <property type="evidence" value="ECO:0007669"/>
    <property type="project" value="UniProtKB-UniRule"/>
</dbReference>
<dbReference type="OrthoDB" id="9802811at2"/>
<reference evidence="5 6" key="1">
    <citation type="submission" date="2019-09" db="EMBL/GenBank/DDBJ databases">
        <title>Genomes of Cryomorphaceae.</title>
        <authorList>
            <person name="Bowman J.P."/>
        </authorList>
    </citation>
    <scope>NUCLEOTIDE SEQUENCE [LARGE SCALE GENOMIC DNA]</scope>
    <source>
        <strain evidence="5 6">KCTC 52047</strain>
    </source>
</reference>
<dbReference type="InterPro" id="IPR006283">
    <property type="entry name" value="ThiL-like"/>
</dbReference>
<feature type="binding site" evidence="2">
    <location>
        <begin position="132"/>
        <end position="133"/>
    </location>
    <ligand>
        <name>ATP</name>
        <dbReference type="ChEBI" id="CHEBI:30616"/>
    </ligand>
</feature>
<feature type="binding site" evidence="2">
    <location>
        <position position="289"/>
    </location>
    <ligand>
        <name>substrate</name>
    </ligand>
</feature>
<evidence type="ECO:0000259" key="4">
    <source>
        <dbReference type="Pfam" id="PF02769"/>
    </source>
</evidence>
<evidence type="ECO:0000259" key="3">
    <source>
        <dbReference type="Pfam" id="PF00586"/>
    </source>
</evidence>
<dbReference type="InterPro" id="IPR036921">
    <property type="entry name" value="PurM-like_N_sf"/>
</dbReference>
<comment type="similarity">
    <text evidence="2">Belongs to the thiamine-monophosphate kinase family.</text>
</comment>
<feature type="domain" description="PurM-like C-terminal" evidence="4">
    <location>
        <begin position="211"/>
        <end position="320"/>
    </location>
</feature>
<feature type="binding site" evidence="2">
    <location>
        <position position="238"/>
    </location>
    <ligand>
        <name>ATP</name>
        <dbReference type="ChEBI" id="CHEBI:30616"/>
    </ligand>
</feature>
<feature type="binding site" evidence="2">
    <location>
        <position position="239"/>
    </location>
    <ligand>
        <name>Mg(2+)</name>
        <dbReference type="ChEBI" id="CHEBI:18420"/>
        <label>5</label>
    </ligand>
</feature>
<dbReference type="PANTHER" id="PTHR30270">
    <property type="entry name" value="THIAMINE-MONOPHOSPHATE KINASE"/>
    <property type="match status" value="1"/>
</dbReference>
<comment type="caution">
    <text evidence="5">The sequence shown here is derived from an EMBL/GenBank/DDBJ whole genome shotgun (WGS) entry which is preliminary data.</text>
</comment>
<dbReference type="Pfam" id="PF02769">
    <property type="entry name" value="AIRS_C"/>
    <property type="match status" value="1"/>
</dbReference>
<feature type="binding site" evidence="2">
    <location>
        <position position="85"/>
    </location>
    <ligand>
        <name>Mg(2+)</name>
        <dbReference type="ChEBI" id="CHEBI:18420"/>
        <label>2</label>
    </ligand>
</feature>
<keyword evidence="1 2" id="KW-0784">Thiamine biosynthesis</keyword>
<evidence type="ECO:0000256" key="1">
    <source>
        <dbReference type="ARBA" id="ARBA00022977"/>
    </source>
</evidence>
<keyword evidence="6" id="KW-1185">Reference proteome</keyword>
<dbReference type="SUPFAM" id="SSF55326">
    <property type="entry name" value="PurM N-terminal domain-like"/>
    <property type="match status" value="1"/>
</dbReference>
<feature type="binding site" evidence="2">
    <location>
        <position position="55"/>
    </location>
    <ligand>
        <name>Mg(2+)</name>
        <dbReference type="ChEBI" id="CHEBI:18420"/>
        <label>1</label>
    </ligand>
</feature>
<dbReference type="Gene3D" id="3.30.1330.10">
    <property type="entry name" value="PurM-like, N-terminal domain"/>
    <property type="match status" value="1"/>
</dbReference>
<evidence type="ECO:0000313" key="5">
    <source>
        <dbReference type="EMBL" id="KAB1063990.1"/>
    </source>
</evidence>
<feature type="domain" description="PurM-like N-terminal" evidence="3">
    <location>
        <begin position="38"/>
        <end position="151"/>
    </location>
</feature>
<dbReference type="EC" id="2.7.4.16" evidence="2"/>
<feature type="binding site" evidence="2">
    <location>
        <position position="56"/>
    </location>
    <ligand>
        <name>Mg(2+)</name>
        <dbReference type="ChEBI" id="CHEBI:18420"/>
        <label>2</label>
    </ligand>
</feature>
<feature type="binding site" evidence="2">
    <location>
        <position position="85"/>
    </location>
    <ligand>
        <name>Mg(2+)</name>
        <dbReference type="ChEBI" id="CHEBI:18420"/>
        <label>4</label>
    </ligand>
</feature>
<feature type="binding site" evidence="2">
    <location>
        <position position="85"/>
    </location>
    <ligand>
        <name>Mg(2+)</name>
        <dbReference type="ChEBI" id="CHEBI:18420"/>
        <label>3</label>
    </ligand>
</feature>
<comment type="miscellaneous">
    <text evidence="2">Reaction mechanism of ThiL seems to utilize a direct, inline transfer of the gamma-phosphate of ATP to TMP rather than a phosphorylated enzyme intermediate.</text>
</comment>
<evidence type="ECO:0000313" key="6">
    <source>
        <dbReference type="Proteomes" id="UP000435357"/>
    </source>
</evidence>
<dbReference type="GO" id="GO:0000287">
    <property type="term" value="F:magnesium ion binding"/>
    <property type="evidence" value="ECO:0007669"/>
    <property type="project" value="UniProtKB-UniRule"/>
</dbReference>
<dbReference type="PIRSF" id="PIRSF005303">
    <property type="entry name" value="Thiam_monoph_kin"/>
    <property type="match status" value="1"/>
</dbReference>
<keyword evidence="2" id="KW-0067">ATP-binding</keyword>
<dbReference type="GO" id="GO:0009229">
    <property type="term" value="P:thiamine diphosphate biosynthetic process"/>
    <property type="evidence" value="ECO:0007669"/>
    <property type="project" value="UniProtKB-UniRule"/>
</dbReference>
<feature type="binding site" evidence="2">
    <location>
        <position position="236"/>
    </location>
    <ligand>
        <name>Mg(2+)</name>
        <dbReference type="ChEBI" id="CHEBI:18420"/>
        <label>3</label>
    </ligand>
</feature>
<keyword evidence="2" id="KW-0479">Metal-binding</keyword>
<keyword evidence="2 5" id="KW-0808">Transferase</keyword>
<dbReference type="InterPro" id="IPR036676">
    <property type="entry name" value="PurM-like_C_sf"/>
</dbReference>
<dbReference type="RefSeq" id="WP_151168052.1">
    <property type="nucleotide sequence ID" value="NZ_WACR01000006.1"/>
</dbReference>
<evidence type="ECO:0000256" key="2">
    <source>
        <dbReference type="HAMAP-Rule" id="MF_02128"/>
    </source>
</evidence>
<feature type="binding site" evidence="2">
    <location>
        <position position="115"/>
    </location>
    <ligand>
        <name>ATP</name>
        <dbReference type="ChEBI" id="CHEBI:30616"/>
    </ligand>
</feature>
<protein>
    <recommendedName>
        <fullName evidence="2">Thiamine-monophosphate kinase</fullName>
        <shortName evidence="2">TMP kinase</shortName>
        <shortName evidence="2">Thiamine-phosphate kinase</shortName>
        <ecNumber evidence="2">2.7.4.16</ecNumber>
    </recommendedName>
</protein>
<dbReference type="AlphaFoldDB" id="A0A6N6M3X9"/>
<organism evidence="5 6">
    <name type="scientific">Salibacter halophilus</name>
    <dbReference type="NCBI Taxonomy" id="1803916"/>
    <lineage>
        <taxon>Bacteria</taxon>
        <taxon>Pseudomonadati</taxon>
        <taxon>Bacteroidota</taxon>
        <taxon>Flavobacteriia</taxon>
        <taxon>Flavobacteriales</taxon>
        <taxon>Salibacteraceae</taxon>
        <taxon>Salibacter</taxon>
    </lineage>
</organism>
<dbReference type="Proteomes" id="UP000435357">
    <property type="component" value="Unassembled WGS sequence"/>
</dbReference>
<dbReference type="Gene3D" id="3.90.650.10">
    <property type="entry name" value="PurM-like C-terminal domain"/>
    <property type="match status" value="1"/>
</dbReference>
<dbReference type="HAMAP" id="MF_02128">
    <property type="entry name" value="TMP_kinase"/>
    <property type="match status" value="1"/>
</dbReference>
<keyword evidence="2 5" id="KW-0418">Kinase</keyword>
<dbReference type="GO" id="GO:0009228">
    <property type="term" value="P:thiamine biosynthetic process"/>
    <property type="evidence" value="ECO:0007669"/>
    <property type="project" value="UniProtKB-KW"/>
</dbReference>
<feature type="binding site" evidence="2">
    <location>
        <position position="159"/>
    </location>
    <ligand>
        <name>ATP</name>
        <dbReference type="ChEBI" id="CHEBI:30616"/>
    </ligand>
</feature>
<dbReference type="InterPro" id="IPR016188">
    <property type="entry name" value="PurM-like_N"/>
</dbReference>
<comment type="pathway">
    <text evidence="2">Cofactor biosynthesis; thiamine diphosphate biosynthesis; thiamine diphosphate from thiamine phosphate: step 1/1.</text>
</comment>
<dbReference type="GO" id="GO:0009030">
    <property type="term" value="F:thiamine-phosphate kinase activity"/>
    <property type="evidence" value="ECO:0007669"/>
    <property type="project" value="UniProtKB-UniRule"/>
</dbReference>
<feature type="binding site" evidence="2">
    <location>
        <position position="133"/>
    </location>
    <ligand>
        <name>Mg(2+)</name>
        <dbReference type="ChEBI" id="CHEBI:18420"/>
        <label>1</label>
    </ligand>
</feature>
<dbReference type="NCBIfam" id="TIGR01379">
    <property type="entry name" value="thiL"/>
    <property type="match status" value="1"/>
</dbReference>
<dbReference type="SUPFAM" id="SSF56042">
    <property type="entry name" value="PurM C-terminal domain-like"/>
    <property type="match status" value="1"/>
</dbReference>
<feature type="binding site" evidence="2">
    <location>
        <position position="56"/>
    </location>
    <ligand>
        <name>Mg(2+)</name>
        <dbReference type="ChEBI" id="CHEBI:18420"/>
        <label>1</label>
    </ligand>
</feature>
<gene>
    <name evidence="2 5" type="primary">thiL</name>
    <name evidence="5" type="ORF">F3059_08105</name>
</gene>
<feature type="binding site" evidence="2">
    <location>
        <position position="54"/>
    </location>
    <ligand>
        <name>Mg(2+)</name>
        <dbReference type="ChEBI" id="CHEBI:18420"/>
        <label>4</label>
    </ligand>
</feature>
<comment type="catalytic activity">
    <reaction evidence="2">
        <text>thiamine phosphate + ATP = thiamine diphosphate + ADP</text>
        <dbReference type="Rhea" id="RHEA:15913"/>
        <dbReference type="ChEBI" id="CHEBI:30616"/>
        <dbReference type="ChEBI" id="CHEBI:37575"/>
        <dbReference type="ChEBI" id="CHEBI:58937"/>
        <dbReference type="ChEBI" id="CHEBI:456216"/>
        <dbReference type="EC" id="2.7.4.16"/>
    </reaction>
</comment>
<feature type="binding site" evidence="2">
    <location>
        <position position="63"/>
    </location>
    <ligand>
        <name>substrate</name>
    </ligand>
</feature>
<accession>A0A6N6M3X9</accession>
<dbReference type="EMBL" id="WACR01000006">
    <property type="protein sequence ID" value="KAB1063990.1"/>
    <property type="molecule type" value="Genomic_DNA"/>
</dbReference>
<keyword evidence="2" id="KW-0547">Nucleotide-binding</keyword>
<sequence>MFENKETTNLSAFGEFGLIEHLTKNIKIRRSSTLKGVGDDAAVLDLTKGKTVVSTDLLCEGVHFDMTFTPLKHLGYKSIVVNLSDIYAMNATPSQVTVSMAISSRFTVEAVEEIYQGMLLACDQYNVDLVGGDTTSSMAGLMISVTAIGIANEKDIAYRNGAEENDIICVSGDLGAAYMGLQVLEREKAVFKENPQAQPDLSGNDYILERQLKPEARKDVIDMLAELKIKPSAMIDVSDGLASDLIHICKQSDVGCQIYEERIPLDHNTVDAAEKFNLNPTTAALNGGEDYELLFTIKPEDYEKIKGHVELHPIGHIADKGAGYRMVAKGDAVVELTAQGWNAFGNEQPKEEE</sequence>
<feature type="binding site" evidence="2">
    <location>
        <position position="40"/>
    </location>
    <ligand>
        <name>Mg(2+)</name>
        <dbReference type="ChEBI" id="CHEBI:18420"/>
        <label>3</label>
    </ligand>
</feature>
<keyword evidence="2" id="KW-0460">Magnesium</keyword>
<feature type="binding site" evidence="2">
    <location>
        <position position="341"/>
    </location>
    <ligand>
        <name>substrate</name>
    </ligand>
</feature>
<dbReference type="Pfam" id="PF00586">
    <property type="entry name" value="AIRS"/>
    <property type="match status" value="1"/>
</dbReference>
<dbReference type="UniPathway" id="UPA00060">
    <property type="reaction ID" value="UER00142"/>
</dbReference>
<name>A0A6N6M3X9_9FLAO</name>
<dbReference type="CDD" id="cd02194">
    <property type="entry name" value="ThiL"/>
    <property type="match status" value="1"/>
</dbReference>
<proteinExistence type="inferred from homology"/>
<dbReference type="PANTHER" id="PTHR30270:SF0">
    <property type="entry name" value="THIAMINE-MONOPHOSPHATE KINASE"/>
    <property type="match status" value="1"/>
</dbReference>
<comment type="function">
    <text evidence="2">Catalyzes the ATP-dependent phosphorylation of thiamine-monophosphate (TMP) to form thiamine-pyrophosphate (TPP), the active form of vitamin B1.</text>
</comment>
<feature type="binding site" evidence="2">
    <location>
        <position position="40"/>
    </location>
    <ligand>
        <name>Mg(2+)</name>
        <dbReference type="ChEBI" id="CHEBI:18420"/>
        <label>4</label>
    </ligand>
</feature>